<keyword evidence="11" id="KW-0496">Mitochondrion</keyword>
<dbReference type="eggNOG" id="ENOG502S786">
    <property type="taxonomic scope" value="Eukaryota"/>
</dbReference>
<keyword evidence="5" id="KW-0813">Transport</keyword>
<dbReference type="PANTHER" id="PTHR17098:SF2">
    <property type="entry name" value="NADH DEHYDROGENASE [UBIQUINONE] 1 ALPHA SUBCOMPLEX SUBUNIT 1"/>
    <property type="match status" value="1"/>
</dbReference>
<accession>G4T5G0</accession>
<sequence length="86" mass="9670">MPVPWEALIPFALLTTMFGVGGTLFKTTRTINNDGKTPRYNIDNWEQMMMNRDKRLTGSIRGQSSNPKAPPEFATNSIQSVKKLLV</sequence>
<comment type="caution">
    <text evidence="14">The sequence shown here is derived from an EMBL/GenBank/DDBJ whole genome shotgun (WGS) entry which is preliminary data.</text>
</comment>
<dbReference type="PANTHER" id="PTHR17098">
    <property type="entry name" value="NADH-UBIQUINONE OXIDOREDUCTASE MWFE SUBUNIT"/>
    <property type="match status" value="1"/>
</dbReference>
<evidence type="ECO:0000256" key="8">
    <source>
        <dbReference type="ARBA" id="ARBA00022792"/>
    </source>
</evidence>
<evidence type="ECO:0000256" key="13">
    <source>
        <dbReference type="SAM" id="Phobius"/>
    </source>
</evidence>
<keyword evidence="8" id="KW-0999">Mitochondrion inner membrane</keyword>
<keyword evidence="9" id="KW-0249">Electron transport</keyword>
<keyword evidence="6" id="KW-0679">Respiratory chain</keyword>
<gene>
    <name evidence="14" type="ORF">PIIN_00246</name>
</gene>
<feature type="transmembrane region" description="Helical" evidence="13">
    <location>
        <begin position="6"/>
        <end position="25"/>
    </location>
</feature>
<evidence type="ECO:0000256" key="5">
    <source>
        <dbReference type="ARBA" id="ARBA00022448"/>
    </source>
</evidence>
<dbReference type="GO" id="GO:0005743">
    <property type="term" value="C:mitochondrial inner membrane"/>
    <property type="evidence" value="ECO:0007669"/>
    <property type="project" value="UniProtKB-SubCell"/>
</dbReference>
<keyword evidence="10 13" id="KW-1133">Transmembrane helix</keyword>
<dbReference type="HOGENOM" id="CLU_132216_1_0_1"/>
<comment type="subcellular location">
    <subcellularLocation>
        <location evidence="2">Mitochondrion inner membrane</location>
        <topology evidence="2">Single-pass membrane protein</topology>
        <orientation evidence="2">Matrix side</orientation>
    </subcellularLocation>
</comment>
<evidence type="ECO:0000256" key="11">
    <source>
        <dbReference type="ARBA" id="ARBA00023128"/>
    </source>
</evidence>
<keyword evidence="15" id="KW-1185">Reference proteome</keyword>
<evidence type="ECO:0000256" key="12">
    <source>
        <dbReference type="ARBA" id="ARBA00023136"/>
    </source>
</evidence>
<protein>
    <recommendedName>
        <fullName evidence="4">NADH dehydrogenase [ubiquinone] 1 alpha subcomplex subunit 1</fullName>
    </recommendedName>
</protein>
<evidence type="ECO:0000256" key="1">
    <source>
        <dbReference type="ARBA" id="ARBA00003195"/>
    </source>
</evidence>
<reference evidence="14 15" key="1">
    <citation type="journal article" date="2011" name="PLoS Pathog.">
        <title>Endophytic Life Strategies Decoded by Genome and Transcriptome Analyses of the Mutualistic Root Symbiont Piriformospora indica.</title>
        <authorList>
            <person name="Zuccaro A."/>
            <person name="Lahrmann U."/>
            <person name="Guldener U."/>
            <person name="Langen G."/>
            <person name="Pfiffi S."/>
            <person name="Biedenkopf D."/>
            <person name="Wong P."/>
            <person name="Samans B."/>
            <person name="Grimm C."/>
            <person name="Basiewicz M."/>
            <person name="Murat C."/>
            <person name="Martin F."/>
            <person name="Kogel K.H."/>
        </authorList>
    </citation>
    <scope>NUCLEOTIDE SEQUENCE [LARGE SCALE GENOMIC DNA]</scope>
    <source>
        <strain evidence="14 15">DSM 11827</strain>
    </source>
</reference>
<keyword evidence="7 13" id="KW-0812">Transmembrane</keyword>
<evidence type="ECO:0000256" key="2">
    <source>
        <dbReference type="ARBA" id="ARBA00004298"/>
    </source>
</evidence>
<evidence type="ECO:0000313" key="14">
    <source>
        <dbReference type="EMBL" id="CCA66562.1"/>
    </source>
</evidence>
<dbReference type="STRING" id="1109443.G4T5G0"/>
<evidence type="ECO:0000313" key="15">
    <source>
        <dbReference type="Proteomes" id="UP000007148"/>
    </source>
</evidence>
<evidence type="ECO:0000256" key="6">
    <source>
        <dbReference type="ARBA" id="ARBA00022660"/>
    </source>
</evidence>
<dbReference type="EMBL" id="CAFZ01000003">
    <property type="protein sequence ID" value="CCA66562.1"/>
    <property type="molecule type" value="Genomic_DNA"/>
</dbReference>
<evidence type="ECO:0000256" key="9">
    <source>
        <dbReference type="ARBA" id="ARBA00022982"/>
    </source>
</evidence>
<comment type="function">
    <text evidence="1">Accessory subunit of the mitochondrial membrane respiratory chain NADH dehydrogenase (Complex I), that is believed not to be involved in catalysis. Complex I functions in the transfer of electrons from NADH to the respiratory chain. The immediate electron acceptor for the enzyme is believed to be ubiquinone.</text>
</comment>
<organism evidence="14 15">
    <name type="scientific">Serendipita indica (strain DSM 11827)</name>
    <name type="common">Root endophyte fungus</name>
    <name type="synonym">Piriformospora indica</name>
    <dbReference type="NCBI Taxonomy" id="1109443"/>
    <lineage>
        <taxon>Eukaryota</taxon>
        <taxon>Fungi</taxon>
        <taxon>Dikarya</taxon>
        <taxon>Basidiomycota</taxon>
        <taxon>Agaricomycotina</taxon>
        <taxon>Agaricomycetes</taxon>
        <taxon>Sebacinales</taxon>
        <taxon>Serendipitaceae</taxon>
        <taxon>Serendipita</taxon>
    </lineage>
</organism>
<proteinExistence type="inferred from homology"/>
<dbReference type="AlphaFoldDB" id="G4T5G0"/>
<evidence type="ECO:0000256" key="3">
    <source>
        <dbReference type="ARBA" id="ARBA00009960"/>
    </source>
</evidence>
<dbReference type="Proteomes" id="UP000007148">
    <property type="component" value="Unassembled WGS sequence"/>
</dbReference>
<evidence type="ECO:0000256" key="10">
    <source>
        <dbReference type="ARBA" id="ARBA00022989"/>
    </source>
</evidence>
<dbReference type="InParanoid" id="G4T5G0"/>
<evidence type="ECO:0000256" key="7">
    <source>
        <dbReference type="ARBA" id="ARBA00022692"/>
    </source>
</evidence>
<name>G4T5G0_SERID</name>
<keyword evidence="12 13" id="KW-0472">Membrane</keyword>
<comment type="similarity">
    <text evidence="3">Belongs to the complex I NDUFA1 subunit family.</text>
</comment>
<dbReference type="InterPro" id="IPR017384">
    <property type="entry name" value="NADH_Ub_cplx-1_asu_su-1"/>
</dbReference>
<dbReference type="Pfam" id="PF15879">
    <property type="entry name" value="MWFE"/>
    <property type="match status" value="1"/>
</dbReference>
<evidence type="ECO:0000256" key="4">
    <source>
        <dbReference type="ARBA" id="ARBA00016392"/>
    </source>
</evidence>
<dbReference type="OrthoDB" id="1920692at2759"/>
<dbReference type="OMA" id="EVSNPWK"/>